<evidence type="ECO:0000256" key="6">
    <source>
        <dbReference type="SAM" id="MobiDB-lite"/>
    </source>
</evidence>
<dbReference type="Pfam" id="PF17835">
    <property type="entry name" value="NOG1_N"/>
    <property type="match status" value="1"/>
</dbReference>
<keyword evidence="4" id="KW-0342">GTP-binding</keyword>
<keyword evidence="2" id="KW-0690">Ribosome biogenesis</keyword>
<dbReference type="Pfam" id="PF06858">
    <property type="entry name" value="NOG1"/>
    <property type="match status" value="1"/>
</dbReference>
<dbReference type="PANTHER" id="PTHR45759">
    <property type="entry name" value="NUCLEOLAR GTP-BINDING PROTEIN 1"/>
    <property type="match status" value="1"/>
</dbReference>
<dbReference type="PROSITE" id="PS51710">
    <property type="entry name" value="G_OBG"/>
    <property type="match status" value="1"/>
</dbReference>
<dbReference type="Proteomes" id="UP000515146">
    <property type="component" value="Unplaced"/>
</dbReference>
<name>A0A6P6Y8Q6_DERPT</name>
<dbReference type="KEGG" id="dpte:113795367"/>
<dbReference type="Gene3D" id="3.40.50.300">
    <property type="entry name" value="P-loop containing nucleotide triphosphate hydrolases"/>
    <property type="match status" value="1"/>
</dbReference>
<evidence type="ECO:0000256" key="2">
    <source>
        <dbReference type="ARBA" id="ARBA00022517"/>
    </source>
</evidence>
<organism evidence="8 9">
    <name type="scientific">Dermatophagoides pteronyssinus</name>
    <name type="common">European house dust mite</name>
    <dbReference type="NCBI Taxonomy" id="6956"/>
    <lineage>
        <taxon>Eukaryota</taxon>
        <taxon>Metazoa</taxon>
        <taxon>Ecdysozoa</taxon>
        <taxon>Arthropoda</taxon>
        <taxon>Chelicerata</taxon>
        <taxon>Arachnida</taxon>
        <taxon>Acari</taxon>
        <taxon>Acariformes</taxon>
        <taxon>Sarcoptiformes</taxon>
        <taxon>Astigmata</taxon>
        <taxon>Psoroptidia</taxon>
        <taxon>Analgoidea</taxon>
        <taxon>Pyroglyphidae</taxon>
        <taxon>Dermatophagoidinae</taxon>
        <taxon>Dermatophagoides</taxon>
    </lineage>
</organism>
<dbReference type="GO" id="GO:0005730">
    <property type="term" value="C:nucleolus"/>
    <property type="evidence" value="ECO:0007669"/>
    <property type="project" value="UniProtKB-SubCell"/>
</dbReference>
<comment type="subcellular location">
    <subcellularLocation>
        <location evidence="1">Nucleus</location>
        <location evidence="1">Nucleolus</location>
    </subcellularLocation>
</comment>
<dbReference type="Gene3D" id="1.20.120.1190">
    <property type="match status" value="1"/>
</dbReference>
<dbReference type="InterPro" id="IPR005225">
    <property type="entry name" value="Small_GTP-bd"/>
</dbReference>
<dbReference type="InterPro" id="IPR010674">
    <property type="entry name" value="NOG1_Rossman_fold_dom"/>
</dbReference>
<dbReference type="GO" id="GO:0005525">
    <property type="term" value="F:GTP binding"/>
    <property type="evidence" value="ECO:0007669"/>
    <property type="project" value="UniProtKB-KW"/>
</dbReference>
<feature type="domain" description="OBG-type G" evidence="7">
    <location>
        <begin position="122"/>
        <end position="252"/>
    </location>
</feature>
<dbReference type="Pfam" id="PF08155">
    <property type="entry name" value="NOGCT"/>
    <property type="match status" value="1"/>
</dbReference>
<keyword evidence="5" id="KW-0539">Nucleus</keyword>
<dbReference type="SUPFAM" id="SSF52540">
    <property type="entry name" value="P-loop containing nucleoside triphosphate hydrolases"/>
    <property type="match status" value="1"/>
</dbReference>
<sequence>MRKIKFCREAFAEKLQNLLAQFPMIDTIHPFYADLLNIFYDRDHYKAALGQVRGVANFLDAVCSDYVRLLKYADGPYKCKMLKKAALGRMCSAVRRLKQTLAYLAQVRTHLARLPSVNVYAKTILLAGHPNVGKSTFMNALSNANVETAEWAFTTKNIFVGHFYFDNEPWQVLDTPGVLDRPLSARNTIEMSAIVAMAHLQAAVLYLLDVSTQCGYSIAEQVSLFKTLAPLLKTKPVLVVLNKTDLVSLEDLSAEERASLDSMKELRKQWIVSQEEWRYDIVPEIFDGKNVADFVDSDILQKLEQLEAEETHEADRFIGERRPKHLYSGKRSIGKTDRR</sequence>
<dbReference type="NCBIfam" id="TIGR00231">
    <property type="entry name" value="small_GTP"/>
    <property type="match status" value="1"/>
</dbReference>
<dbReference type="CDD" id="cd01897">
    <property type="entry name" value="NOG"/>
    <property type="match status" value="1"/>
</dbReference>
<evidence type="ECO:0000256" key="5">
    <source>
        <dbReference type="ARBA" id="ARBA00023242"/>
    </source>
</evidence>
<dbReference type="InterPro" id="IPR027417">
    <property type="entry name" value="P-loop_NTPase"/>
</dbReference>
<dbReference type="OrthoDB" id="415015at2759"/>
<reference evidence="9" key="1">
    <citation type="submission" date="2025-08" db="UniProtKB">
        <authorList>
            <consortium name="RefSeq"/>
        </authorList>
    </citation>
    <scope>IDENTIFICATION</scope>
    <source>
        <strain evidence="9">Airmid</strain>
    </source>
</reference>
<evidence type="ECO:0000256" key="1">
    <source>
        <dbReference type="ARBA" id="ARBA00004604"/>
    </source>
</evidence>
<dbReference type="InterPro" id="IPR031167">
    <property type="entry name" value="G_OBG"/>
</dbReference>
<evidence type="ECO:0000256" key="4">
    <source>
        <dbReference type="ARBA" id="ARBA00023134"/>
    </source>
</evidence>
<keyword evidence="3" id="KW-0547">Nucleotide-binding</keyword>
<accession>A0A6P6Y8Q6</accession>
<gene>
    <name evidence="9" type="primary">LOC113795367</name>
</gene>
<dbReference type="AlphaFoldDB" id="A0A6P6Y8Q6"/>
<dbReference type="RefSeq" id="XP_027201361.1">
    <property type="nucleotide sequence ID" value="XM_027345560.1"/>
</dbReference>
<evidence type="ECO:0000313" key="9">
    <source>
        <dbReference type="RefSeq" id="XP_027201361.1"/>
    </source>
</evidence>
<proteinExistence type="predicted"/>
<dbReference type="GO" id="GO:0042254">
    <property type="term" value="P:ribosome biogenesis"/>
    <property type="evidence" value="ECO:0007669"/>
    <property type="project" value="UniProtKB-KW"/>
</dbReference>
<dbReference type="InterPro" id="IPR012973">
    <property type="entry name" value="NOG_C"/>
</dbReference>
<dbReference type="InterPro" id="IPR041623">
    <property type="entry name" value="NOG1_N"/>
</dbReference>
<evidence type="ECO:0000256" key="3">
    <source>
        <dbReference type="ARBA" id="ARBA00022741"/>
    </source>
</evidence>
<keyword evidence="8" id="KW-1185">Reference proteome</keyword>
<evidence type="ECO:0000259" key="7">
    <source>
        <dbReference type="PROSITE" id="PS51710"/>
    </source>
</evidence>
<feature type="region of interest" description="Disordered" evidence="6">
    <location>
        <begin position="319"/>
        <end position="339"/>
    </location>
</feature>
<dbReference type="PRINTS" id="PR00326">
    <property type="entry name" value="GTP1OBG"/>
</dbReference>
<protein>
    <submittedName>
        <fullName evidence="9">Probable nucleolar GTP-binding protein 1</fullName>
    </submittedName>
</protein>
<evidence type="ECO:0000313" key="8">
    <source>
        <dbReference type="Proteomes" id="UP000515146"/>
    </source>
</evidence>
<dbReference type="InParanoid" id="A0A6P6Y8Q6"/>
<dbReference type="InterPro" id="IPR006073">
    <property type="entry name" value="GTP-bd"/>
</dbReference>